<name>Q01UY5_SOLUE</name>
<dbReference type="STRING" id="234267.Acid_5583"/>
<proteinExistence type="predicted"/>
<dbReference type="EMBL" id="CP000473">
    <property type="protein sequence ID" value="ABJ86530.1"/>
    <property type="molecule type" value="Genomic_DNA"/>
</dbReference>
<dbReference type="HOGENOM" id="CLU_2261982_0_0_0"/>
<evidence type="ECO:0000256" key="1">
    <source>
        <dbReference type="SAM" id="Coils"/>
    </source>
</evidence>
<gene>
    <name evidence="2" type="ordered locus">Acid_5583</name>
</gene>
<dbReference type="AlphaFoldDB" id="Q01UY5"/>
<organism evidence="2">
    <name type="scientific">Solibacter usitatus (strain Ellin6076)</name>
    <dbReference type="NCBI Taxonomy" id="234267"/>
    <lineage>
        <taxon>Bacteria</taxon>
        <taxon>Pseudomonadati</taxon>
        <taxon>Acidobacteriota</taxon>
        <taxon>Terriglobia</taxon>
        <taxon>Bryobacterales</taxon>
        <taxon>Solibacteraceae</taxon>
        <taxon>Candidatus Solibacter</taxon>
    </lineage>
</organism>
<feature type="coiled-coil region" evidence="1">
    <location>
        <begin position="23"/>
        <end position="50"/>
    </location>
</feature>
<reference evidence="2" key="1">
    <citation type="submission" date="2006-10" db="EMBL/GenBank/DDBJ databases">
        <title>Complete sequence of Solibacter usitatus Ellin6076.</title>
        <authorList>
            <consortium name="US DOE Joint Genome Institute"/>
            <person name="Copeland A."/>
            <person name="Lucas S."/>
            <person name="Lapidus A."/>
            <person name="Barry K."/>
            <person name="Detter J.C."/>
            <person name="Glavina del Rio T."/>
            <person name="Hammon N."/>
            <person name="Israni S."/>
            <person name="Dalin E."/>
            <person name="Tice H."/>
            <person name="Pitluck S."/>
            <person name="Thompson L.S."/>
            <person name="Brettin T."/>
            <person name="Bruce D."/>
            <person name="Han C."/>
            <person name="Tapia R."/>
            <person name="Gilna P."/>
            <person name="Schmutz J."/>
            <person name="Larimer F."/>
            <person name="Land M."/>
            <person name="Hauser L."/>
            <person name="Kyrpides N."/>
            <person name="Mikhailova N."/>
            <person name="Janssen P.H."/>
            <person name="Kuske C.R."/>
            <person name="Richardson P."/>
        </authorList>
    </citation>
    <scope>NUCLEOTIDE SEQUENCE</scope>
    <source>
        <strain evidence="2">Ellin6076</strain>
    </source>
</reference>
<protein>
    <submittedName>
        <fullName evidence="2">Uncharacterized protein</fullName>
    </submittedName>
</protein>
<dbReference type="InParanoid" id="Q01UY5"/>
<keyword evidence="1" id="KW-0175">Coiled coil</keyword>
<dbReference type="KEGG" id="sus:Acid_5583"/>
<accession>Q01UY5</accession>
<sequence length="103" mass="11746">MSYKAETPFDSIEGSHEYVRMLSEAVDEARRDVEEEVASAEKDRADRRKEALLLVSYNLAKLNLHITSSRRILNDLRTLRRLLLAERGLPADDESEVGTAEEN</sequence>
<evidence type="ECO:0000313" key="2">
    <source>
        <dbReference type="EMBL" id="ABJ86530.1"/>
    </source>
</evidence>